<dbReference type="InterPro" id="IPR012904">
    <property type="entry name" value="OGG_N"/>
</dbReference>
<evidence type="ECO:0000256" key="5">
    <source>
        <dbReference type="ARBA" id="ARBA00022801"/>
    </source>
</evidence>
<evidence type="ECO:0000256" key="1">
    <source>
        <dbReference type="ARBA" id="ARBA00000086"/>
    </source>
</evidence>
<dbReference type="Proteomes" id="UP000468388">
    <property type="component" value="Unassembled WGS sequence"/>
</dbReference>
<dbReference type="Pfam" id="PF07934">
    <property type="entry name" value="OGG_N"/>
    <property type="match status" value="1"/>
</dbReference>
<comment type="similarity">
    <text evidence="2">Belongs to the alkylbase DNA glycosidase AlkA family.</text>
</comment>
<dbReference type="EC" id="3.2.2.21" evidence="3"/>
<dbReference type="GO" id="GO:0032131">
    <property type="term" value="F:alkylated DNA binding"/>
    <property type="evidence" value="ECO:0007669"/>
    <property type="project" value="TreeGrafter"/>
</dbReference>
<dbReference type="FunFam" id="1.10.340.30:FF:000004">
    <property type="entry name" value="DNA-3-methyladenine glycosylase II"/>
    <property type="match status" value="1"/>
</dbReference>
<keyword evidence="9" id="KW-1185">Reference proteome</keyword>
<dbReference type="InterPro" id="IPR011257">
    <property type="entry name" value="DNA_glycosylase"/>
</dbReference>
<reference evidence="8 9" key="1">
    <citation type="submission" date="2019-12" db="EMBL/GenBank/DDBJ databases">
        <title>The draft genomic sequence of strain Chitinophaga oryziterrae JCM 16595.</title>
        <authorList>
            <person name="Zhang X."/>
        </authorList>
    </citation>
    <scope>NUCLEOTIDE SEQUENCE [LARGE SCALE GENOMIC DNA]</scope>
    <source>
        <strain evidence="8 9">JCM 16595</strain>
    </source>
</reference>
<evidence type="ECO:0000256" key="2">
    <source>
        <dbReference type="ARBA" id="ARBA00010817"/>
    </source>
</evidence>
<dbReference type="GO" id="GO:0005737">
    <property type="term" value="C:cytoplasm"/>
    <property type="evidence" value="ECO:0007669"/>
    <property type="project" value="TreeGrafter"/>
</dbReference>
<accession>A0A6N8JCM5</accession>
<dbReference type="GO" id="GO:0006307">
    <property type="term" value="P:DNA alkylation repair"/>
    <property type="evidence" value="ECO:0007669"/>
    <property type="project" value="TreeGrafter"/>
</dbReference>
<evidence type="ECO:0000313" key="8">
    <source>
        <dbReference type="EMBL" id="MVT42271.1"/>
    </source>
</evidence>
<dbReference type="AlphaFoldDB" id="A0A6N8JCM5"/>
<dbReference type="InterPro" id="IPR003265">
    <property type="entry name" value="HhH-GPD_domain"/>
</dbReference>
<sequence>MANQKMNLPSPFSFKECLWFLNRNFDDCMHTVGEDHVRKVILVENQPVLFEIREKNSKLIIKILKGEGSPVIENFIHDWFDINRDIKPFYQLLSAHKELAYMSKDFEGLRLIGIPDLFEAICWCIIGQQINLTFAYKTKRRLVERYGTKIIYEGQDYYAFPSPEALAAANPEELKAMQFSAQKIAYLTGIANVFKEGKMSKQILLDLPDVAAQQKALTAIKGIGIWTANYTLMKTLRIPTSIPYGDAGLLNGLIAHRIISDKKDIEGINTFFRHFKGWESYLVFYLWRSLAPKT</sequence>
<dbReference type="CDD" id="cd00056">
    <property type="entry name" value="ENDO3c"/>
    <property type="match status" value="1"/>
</dbReference>
<dbReference type="PANTHER" id="PTHR43003:SF12">
    <property type="entry name" value="DNA-3-METHYLADENINE GLYCOSYLASE"/>
    <property type="match status" value="1"/>
</dbReference>
<evidence type="ECO:0000313" key="9">
    <source>
        <dbReference type="Proteomes" id="UP000468388"/>
    </source>
</evidence>
<dbReference type="SUPFAM" id="SSF48150">
    <property type="entry name" value="DNA-glycosylase"/>
    <property type="match status" value="1"/>
</dbReference>
<comment type="caution">
    <text evidence="8">The sequence shown here is derived from an EMBL/GenBank/DDBJ whole genome shotgun (WGS) entry which is preliminary data.</text>
</comment>
<dbReference type="GO" id="GO:0043916">
    <property type="term" value="F:DNA-7-methylguanine glycosylase activity"/>
    <property type="evidence" value="ECO:0007669"/>
    <property type="project" value="TreeGrafter"/>
</dbReference>
<proteinExistence type="inferred from homology"/>
<organism evidence="8 9">
    <name type="scientific">Chitinophaga oryziterrae</name>
    <dbReference type="NCBI Taxonomy" id="1031224"/>
    <lineage>
        <taxon>Bacteria</taxon>
        <taxon>Pseudomonadati</taxon>
        <taxon>Bacteroidota</taxon>
        <taxon>Chitinophagia</taxon>
        <taxon>Chitinophagales</taxon>
        <taxon>Chitinophagaceae</taxon>
        <taxon>Chitinophaga</taxon>
    </lineage>
</organism>
<dbReference type="Gene3D" id="1.10.340.30">
    <property type="entry name" value="Hypothetical protein, domain 2"/>
    <property type="match status" value="1"/>
</dbReference>
<protein>
    <recommendedName>
        <fullName evidence="3">DNA-3-methyladenine glycosylase II</fullName>
        <ecNumber evidence="3">3.2.2.21</ecNumber>
    </recommendedName>
</protein>
<dbReference type="GO" id="GO:0032993">
    <property type="term" value="C:protein-DNA complex"/>
    <property type="evidence" value="ECO:0007669"/>
    <property type="project" value="TreeGrafter"/>
</dbReference>
<dbReference type="GO" id="GO:0006285">
    <property type="term" value="P:base-excision repair, AP site formation"/>
    <property type="evidence" value="ECO:0007669"/>
    <property type="project" value="TreeGrafter"/>
</dbReference>
<feature type="domain" description="HhH-GPD" evidence="7">
    <location>
        <begin position="126"/>
        <end position="291"/>
    </location>
</feature>
<dbReference type="GO" id="GO:0008534">
    <property type="term" value="F:oxidized purine nucleobase lesion DNA N-glycosylase activity"/>
    <property type="evidence" value="ECO:0007669"/>
    <property type="project" value="InterPro"/>
</dbReference>
<dbReference type="InterPro" id="IPR037046">
    <property type="entry name" value="AlkA_N_sf"/>
</dbReference>
<keyword evidence="5" id="KW-0378">Hydrolase</keyword>
<dbReference type="SMART" id="SM00478">
    <property type="entry name" value="ENDO3c"/>
    <property type="match status" value="1"/>
</dbReference>
<gene>
    <name evidence="8" type="ORF">GO495_16895</name>
</gene>
<evidence type="ECO:0000256" key="4">
    <source>
        <dbReference type="ARBA" id="ARBA00022763"/>
    </source>
</evidence>
<dbReference type="Gene3D" id="3.30.310.20">
    <property type="entry name" value="DNA-3-methyladenine glycosylase AlkA, N-terminal domain"/>
    <property type="match status" value="1"/>
</dbReference>
<evidence type="ECO:0000259" key="7">
    <source>
        <dbReference type="SMART" id="SM00478"/>
    </source>
</evidence>
<evidence type="ECO:0000256" key="3">
    <source>
        <dbReference type="ARBA" id="ARBA00012000"/>
    </source>
</evidence>
<dbReference type="EMBL" id="WRXO01000004">
    <property type="protein sequence ID" value="MVT42271.1"/>
    <property type="molecule type" value="Genomic_DNA"/>
</dbReference>
<name>A0A6N8JCM5_9BACT</name>
<dbReference type="PANTHER" id="PTHR43003">
    <property type="entry name" value="DNA-3-METHYLADENINE GLYCOSYLASE"/>
    <property type="match status" value="1"/>
</dbReference>
<dbReference type="Pfam" id="PF00730">
    <property type="entry name" value="HhH-GPD"/>
    <property type="match status" value="1"/>
</dbReference>
<keyword evidence="4" id="KW-0227">DNA damage</keyword>
<evidence type="ECO:0000256" key="6">
    <source>
        <dbReference type="ARBA" id="ARBA00023204"/>
    </source>
</evidence>
<dbReference type="GO" id="GO:0008725">
    <property type="term" value="F:DNA-3-methyladenine glycosylase activity"/>
    <property type="evidence" value="ECO:0007669"/>
    <property type="project" value="TreeGrafter"/>
</dbReference>
<dbReference type="InterPro" id="IPR051912">
    <property type="entry name" value="Alkylbase_DNA_Glycosylase/TA"/>
</dbReference>
<keyword evidence="6" id="KW-0234">DNA repair</keyword>
<dbReference type="GO" id="GO:0006289">
    <property type="term" value="P:nucleotide-excision repair"/>
    <property type="evidence" value="ECO:0007669"/>
    <property type="project" value="InterPro"/>
</dbReference>
<comment type="catalytic activity">
    <reaction evidence="1">
        <text>Hydrolysis of alkylated DNA, releasing 3-methyladenine, 3-methylguanine, 7-methylguanine and 7-methyladenine.</text>
        <dbReference type="EC" id="3.2.2.21"/>
    </reaction>
</comment>